<organism evidence="7 8">
    <name type="scientific">Nesterenkonia halobia</name>
    <dbReference type="NCBI Taxonomy" id="37922"/>
    <lineage>
        <taxon>Bacteria</taxon>
        <taxon>Bacillati</taxon>
        <taxon>Actinomycetota</taxon>
        <taxon>Actinomycetes</taxon>
        <taxon>Micrococcales</taxon>
        <taxon>Micrococcaceae</taxon>
        <taxon>Nesterenkonia</taxon>
    </lineage>
</organism>
<evidence type="ECO:0000313" key="8">
    <source>
        <dbReference type="Proteomes" id="UP001501736"/>
    </source>
</evidence>
<dbReference type="SUPFAM" id="SSF52540">
    <property type="entry name" value="P-loop containing nucleoside triphosphate hydrolases"/>
    <property type="match status" value="1"/>
</dbReference>
<accession>A0ABP6R8U4</accession>
<evidence type="ECO:0000256" key="2">
    <source>
        <dbReference type="ARBA" id="ARBA00022448"/>
    </source>
</evidence>
<dbReference type="RefSeq" id="WP_344717860.1">
    <property type="nucleotide sequence ID" value="NZ_BAAAYG010000002.1"/>
</dbReference>
<dbReference type="CDD" id="cd03235">
    <property type="entry name" value="ABC_Metallic_Cations"/>
    <property type="match status" value="1"/>
</dbReference>
<reference evidence="8" key="1">
    <citation type="journal article" date="2019" name="Int. J. Syst. Evol. Microbiol.">
        <title>The Global Catalogue of Microorganisms (GCM) 10K type strain sequencing project: providing services to taxonomists for standard genome sequencing and annotation.</title>
        <authorList>
            <consortium name="The Broad Institute Genomics Platform"/>
            <consortium name="The Broad Institute Genome Sequencing Center for Infectious Disease"/>
            <person name="Wu L."/>
            <person name="Ma J."/>
        </authorList>
    </citation>
    <scope>NUCLEOTIDE SEQUENCE [LARGE SCALE GENOMIC DNA]</scope>
    <source>
        <strain evidence="8">JCM 11483</strain>
    </source>
</reference>
<dbReference type="InterPro" id="IPR003439">
    <property type="entry name" value="ABC_transporter-like_ATP-bd"/>
</dbReference>
<evidence type="ECO:0000256" key="5">
    <source>
        <dbReference type="SAM" id="MobiDB-lite"/>
    </source>
</evidence>
<dbReference type="InterPro" id="IPR027417">
    <property type="entry name" value="P-loop_NTPase"/>
</dbReference>
<keyword evidence="2" id="KW-0813">Transport</keyword>
<dbReference type="PROSITE" id="PS00211">
    <property type="entry name" value="ABC_TRANSPORTER_1"/>
    <property type="match status" value="1"/>
</dbReference>
<dbReference type="PANTHER" id="PTHR42734:SF5">
    <property type="entry name" value="IRON TRANSPORT SYSTEM ATP-BINDING PROTEIN HI_0361-RELATED"/>
    <property type="match status" value="1"/>
</dbReference>
<feature type="region of interest" description="Disordered" evidence="5">
    <location>
        <begin position="246"/>
        <end position="265"/>
    </location>
</feature>
<evidence type="ECO:0000256" key="3">
    <source>
        <dbReference type="ARBA" id="ARBA00022741"/>
    </source>
</evidence>
<dbReference type="Gene3D" id="3.40.50.300">
    <property type="entry name" value="P-loop containing nucleotide triphosphate hydrolases"/>
    <property type="match status" value="1"/>
</dbReference>
<comment type="similarity">
    <text evidence="1">Belongs to the ABC transporter superfamily.</text>
</comment>
<gene>
    <name evidence="7" type="ORF">GCM10020260_05330</name>
</gene>
<evidence type="ECO:0000259" key="6">
    <source>
        <dbReference type="PROSITE" id="PS50893"/>
    </source>
</evidence>
<dbReference type="GO" id="GO:0005524">
    <property type="term" value="F:ATP binding"/>
    <property type="evidence" value="ECO:0007669"/>
    <property type="project" value="UniProtKB-KW"/>
</dbReference>
<keyword evidence="4 7" id="KW-0067">ATP-binding</keyword>
<dbReference type="PANTHER" id="PTHR42734">
    <property type="entry name" value="METAL TRANSPORT SYSTEM ATP-BINDING PROTEIN TM_0124-RELATED"/>
    <property type="match status" value="1"/>
</dbReference>
<evidence type="ECO:0000256" key="1">
    <source>
        <dbReference type="ARBA" id="ARBA00005417"/>
    </source>
</evidence>
<comment type="caution">
    <text evidence="7">The sequence shown here is derived from an EMBL/GenBank/DDBJ whole genome shotgun (WGS) entry which is preliminary data.</text>
</comment>
<dbReference type="InterPro" id="IPR050153">
    <property type="entry name" value="Metal_Ion_Import_ABC"/>
</dbReference>
<keyword evidence="3" id="KW-0547">Nucleotide-binding</keyword>
<dbReference type="Pfam" id="PF00005">
    <property type="entry name" value="ABC_tran"/>
    <property type="match status" value="1"/>
</dbReference>
<dbReference type="Proteomes" id="UP001501736">
    <property type="component" value="Unassembled WGS sequence"/>
</dbReference>
<evidence type="ECO:0000313" key="7">
    <source>
        <dbReference type="EMBL" id="GAA3280715.1"/>
    </source>
</evidence>
<protein>
    <submittedName>
        <fullName evidence="7">Metal ABC transporter ATP-binding protein</fullName>
    </submittedName>
</protein>
<dbReference type="EMBL" id="BAAAYG010000002">
    <property type="protein sequence ID" value="GAA3280715.1"/>
    <property type="molecule type" value="Genomic_DNA"/>
</dbReference>
<dbReference type="InterPro" id="IPR003593">
    <property type="entry name" value="AAA+_ATPase"/>
</dbReference>
<evidence type="ECO:0000256" key="4">
    <source>
        <dbReference type="ARBA" id="ARBA00022840"/>
    </source>
</evidence>
<sequence length="265" mass="27784">MTQAPAAAVEVSGLSAGYPGVLALQGVDLRLTAGTITALVGANGSGKSTLFSALLGLRAPLAGTIRLYGKPPQQARRRNVVSYVPQHDTIDHTFPLTVAQMVMMGRIPHQGPTRRPRRADRAAVAEALEQVGLAELRRRTVGELSGGQRRRAFLARSLTQQAPLMLLDEPFAGVDRGSEELITATLHALRDAGTTVLVSTHHLDSLADLADEVVLLHRRVLAAGPPSAVLTESTLAGAFGTVLADDGGAADSTEDGAGRQEAPWS</sequence>
<dbReference type="PROSITE" id="PS50893">
    <property type="entry name" value="ABC_TRANSPORTER_2"/>
    <property type="match status" value="1"/>
</dbReference>
<dbReference type="InterPro" id="IPR017871">
    <property type="entry name" value="ABC_transporter-like_CS"/>
</dbReference>
<keyword evidence="8" id="KW-1185">Reference proteome</keyword>
<dbReference type="SMART" id="SM00382">
    <property type="entry name" value="AAA"/>
    <property type="match status" value="1"/>
</dbReference>
<proteinExistence type="inferred from homology"/>
<feature type="domain" description="ABC transporter" evidence="6">
    <location>
        <begin position="9"/>
        <end position="243"/>
    </location>
</feature>
<name>A0ABP6R8U4_9MICC</name>